<evidence type="ECO:0000256" key="1">
    <source>
        <dbReference type="ARBA" id="ARBA00023229"/>
    </source>
</evidence>
<dbReference type="AlphaFoldDB" id="A0AAX4L2L4"/>
<dbReference type="Pfam" id="PF22691">
    <property type="entry name" value="Thiolase_C_1"/>
    <property type="match status" value="1"/>
</dbReference>
<evidence type="ECO:0000313" key="4">
    <source>
        <dbReference type="Proteomes" id="UP001432202"/>
    </source>
</evidence>
<organism evidence="3 4">
    <name type="scientific">Sulfolobus tengchongensis</name>
    <dbReference type="NCBI Taxonomy" id="207809"/>
    <lineage>
        <taxon>Archaea</taxon>
        <taxon>Thermoproteota</taxon>
        <taxon>Thermoprotei</taxon>
        <taxon>Sulfolobales</taxon>
        <taxon>Sulfolobaceae</taxon>
        <taxon>Sulfolobus</taxon>
    </lineage>
</organism>
<dbReference type="InterPro" id="IPR055140">
    <property type="entry name" value="Thiolase_C_2"/>
</dbReference>
<proteinExistence type="predicted"/>
<dbReference type="EMBL" id="CP146016">
    <property type="protein sequence ID" value="WWQ60838.1"/>
    <property type="molecule type" value="Genomic_DNA"/>
</dbReference>
<dbReference type="PANTHER" id="PTHR42870">
    <property type="entry name" value="ACETYL-COA C-ACETYLTRANSFERASE"/>
    <property type="match status" value="1"/>
</dbReference>
<name>A0AAX4L2L4_9CREN</name>
<dbReference type="PANTHER" id="PTHR42870:SF6">
    <property type="entry name" value="ACETYL-COA C-ACYLTRANSFERASE"/>
    <property type="match status" value="1"/>
</dbReference>
<sequence length="381" mass="42047">MGTFLNRMAIIGIGWFGFRPTTPEVSFREMVFEAATRAYMDAGNIDPRKDVDSFISCQEDFWEGISISDEFAPDQIGGAMRPTMTVTGDSLQGLAHAFMHINSGVADVVSIEAHSKISDILTFSDLVKFAMDPIYIRSIDPPNFHFIAGLDAVKFMQRKNITREDLALVVEKNKKAGLLSPRASYASNISAEEVLRKDYVVYPLSELDIAPFVDGAVVLVVAEEEVAKRIKKDDYIIVKGLGFATDSSNIETSELGKANYIKIASEMAYKMAGIESPRRYFDAVFVDDRYSYKELEHLEGLRISEEPSKDLREGNFSAEGEIPVNPLGGHLSKGVPLEASGFSLMLDAIDYIKQGKGERALVASWRGIPTFTGSVVVVEKP</sequence>
<reference evidence="3 4" key="1">
    <citation type="submission" date="2024-02" db="EMBL/GenBank/DDBJ databases">
        <title>STSV induces naive adaptation in Sulfolobus.</title>
        <authorList>
            <person name="Xiang X."/>
            <person name="Song M."/>
        </authorList>
    </citation>
    <scope>NUCLEOTIDE SEQUENCE [LARGE SCALE GENOMIC DNA]</scope>
    <source>
        <strain evidence="3 4">RT2</strain>
    </source>
</reference>
<evidence type="ECO:0000313" key="3">
    <source>
        <dbReference type="EMBL" id="WWQ60838.1"/>
    </source>
</evidence>
<keyword evidence="1" id="KW-0414">Isoprene biosynthesis</keyword>
<dbReference type="GO" id="GO:0008299">
    <property type="term" value="P:isoprenoid biosynthetic process"/>
    <property type="evidence" value="ECO:0007669"/>
    <property type="project" value="UniProtKB-KW"/>
</dbReference>
<feature type="domain" description="Thiolase C-terminal" evidence="2">
    <location>
        <begin position="247"/>
        <end position="360"/>
    </location>
</feature>
<dbReference type="RefSeq" id="WP_338602240.1">
    <property type="nucleotide sequence ID" value="NZ_CP146016.1"/>
</dbReference>
<dbReference type="GeneID" id="89335464"/>
<protein>
    <submittedName>
        <fullName evidence="3">Thiolase domain-containing protein</fullName>
    </submittedName>
</protein>
<dbReference type="CDD" id="cd00829">
    <property type="entry name" value="SCP-x_thiolase"/>
    <property type="match status" value="1"/>
</dbReference>
<dbReference type="Gene3D" id="3.40.47.10">
    <property type="match status" value="1"/>
</dbReference>
<dbReference type="SUPFAM" id="SSF53901">
    <property type="entry name" value="Thiolase-like"/>
    <property type="match status" value="2"/>
</dbReference>
<evidence type="ECO:0000259" key="2">
    <source>
        <dbReference type="Pfam" id="PF22691"/>
    </source>
</evidence>
<dbReference type="GO" id="GO:0016746">
    <property type="term" value="F:acyltransferase activity"/>
    <property type="evidence" value="ECO:0007669"/>
    <property type="project" value="InterPro"/>
</dbReference>
<dbReference type="InterPro" id="IPR016039">
    <property type="entry name" value="Thiolase-like"/>
</dbReference>
<gene>
    <name evidence="3" type="ORF">V6M85_01805</name>
</gene>
<accession>A0AAX4L2L4</accession>
<dbReference type="Proteomes" id="UP001432202">
    <property type="component" value="Chromosome"/>
</dbReference>
<keyword evidence="4" id="KW-1185">Reference proteome</keyword>
<dbReference type="NCBIfam" id="NF004722">
    <property type="entry name" value="PRK06066.1"/>
    <property type="match status" value="1"/>
</dbReference>